<reference evidence="1 2" key="1">
    <citation type="journal article" date="2011" name="J. Bacteriol.">
        <title>Genome sequence of Salinisphaera shabanensis, a gammaproteobacterium from the harsh, variable environment of the brine-seawater interface of the Shaban Deep in the Red Sea.</title>
        <authorList>
            <person name="Antunes A."/>
            <person name="Alam I."/>
            <person name="Bajic V.B."/>
            <person name="Stingl U."/>
        </authorList>
    </citation>
    <scope>NUCLEOTIDE SEQUENCE [LARGE SCALE GENOMIC DNA]</scope>
    <source>
        <strain evidence="1 2">E1L3A</strain>
    </source>
</reference>
<dbReference type="EMBL" id="AFNV02000035">
    <property type="protein sequence ID" value="ERJ17541.1"/>
    <property type="molecule type" value="Genomic_DNA"/>
</dbReference>
<sequence>MSSLVDCRLALIGRVEELSRAFAHLVKRCESEIAETEEFLTSFYTPVVSLLLSASDSVAGAPVPKSLRELASQRKAVNYSTDQVKVLIADSQLDYVQSNEPNRYEWLVQKILGLNASSIEFGKTDYELIETDTQLREKLKANCSAERNSIELESLIDGIPTSCLEGLNTNRYAYLSRYQSPLVLLLDARVSLDEDYLYYVCSSKCGGATVIGQPHGAYYVQTKLPSAFEATEQLLSDKFVEPDWGGNVSADGALPNLRASKNKFLSGKNRLLRPRRKCCSVLFVFPLLRNADNRLLDRFSIPTAINQIVRRLSPGDPLPGAITLKFHPLESGDAVEAIIAAVSAVLPCEVEDGSGLELKSVMPRYRDIIFMSPFMTAMLEIGVLGKRFLVLVPSPPSLDEKYLRFLRHRSEKSYLVELKHGETSEVFKMNSSAISKAYRASWFYPMLWARHVRKIINSRA</sequence>
<name>U2E0U8_9GAMM</name>
<dbReference type="RefSeq" id="WP_006912586.1">
    <property type="nucleotide sequence ID" value="NZ_AFNV02000035.1"/>
</dbReference>
<comment type="caution">
    <text evidence="1">The sequence shown here is derived from an EMBL/GenBank/DDBJ whole genome shotgun (WGS) entry which is preliminary data.</text>
</comment>
<dbReference type="AlphaFoldDB" id="U2E0U8"/>
<evidence type="ECO:0000313" key="1">
    <source>
        <dbReference type="EMBL" id="ERJ17541.1"/>
    </source>
</evidence>
<proteinExistence type="predicted"/>
<organism evidence="1 2">
    <name type="scientific">Salinisphaera shabanensis E1L3A</name>
    <dbReference type="NCBI Taxonomy" id="1033802"/>
    <lineage>
        <taxon>Bacteria</taxon>
        <taxon>Pseudomonadati</taxon>
        <taxon>Pseudomonadota</taxon>
        <taxon>Gammaproteobacteria</taxon>
        <taxon>Salinisphaerales</taxon>
        <taxon>Salinisphaeraceae</taxon>
        <taxon>Salinisphaera</taxon>
    </lineage>
</organism>
<protein>
    <submittedName>
        <fullName evidence="1">Uncharacterized protein</fullName>
    </submittedName>
</protein>
<accession>U2E0U8</accession>
<dbReference type="Proteomes" id="UP000006242">
    <property type="component" value="Unassembled WGS sequence"/>
</dbReference>
<reference evidence="1 2" key="2">
    <citation type="journal article" date="2013" name="PLoS ONE">
        <title>INDIGO - INtegrated Data Warehouse of MIcrobial GenOmes with Examples from the Red Sea Extremophiles.</title>
        <authorList>
            <person name="Alam I."/>
            <person name="Antunes A."/>
            <person name="Kamau A.A."/>
            <person name="Ba Alawi W."/>
            <person name="Kalkatawi M."/>
            <person name="Stingl U."/>
            <person name="Bajic V.B."/>
        </authorList>
    </citation>
    <scope>NUCLEOTIDE SEQUENCE [LARGE SCALE GENOMIC DNA]</scope>
    <source>
        <strain evidence="1 2">E1L3A</strain>
    </source>
</reference>
<evidence type="ECO:0000313" key="2">
    <source>
        <dbReference type="Proteomes" id="UP000006242"/>
    </source>
</evidence>
<keyword evidence="2" id="KW-1185">Reference proteome</keyword>
<gene>
    <name evidence="1" type="ORF">SSPSH_003646</name>
</gene>